<protein>
    <submittedName>
        <fullName evidence="2">Uncharacterized protein</fullName>
    </submittedName>
</protein>
<organism evidence="2">
    <name type="scientific">marine sediment metagenome</name>
    <dbReference type="NCBI Taxonomy" id="412755"/>
    <lineage>
        <taxon>unclassified sequences</taxon>
        <taxon>metagenomes</taxon>
        <taxon>ecological metagenomes</taxon>
    </lineage>
</organism>
<gene>
    <name evidence="2" type="ORF">S06H3_53565</name>
</gene>
<reference evidence="2" key="1">
    <citation type="journal article" date="2014" name="Front. Microbiol.">
        <title>High frequency of phylogenetically diverse reductive dehalogenase-homologous genes in deep subseafloor sedimentary metagenomes.</title>
        <authorList>
            <person name="Kawai M."/>
            <person name="Futagami T."/>
            <person name="Toyoda A."/>
            <person name="Takaki Y."/>
            <person name="Nishi S."/>
            <person name="Hori S."/>
            <person name="Arai W."/>
            <person name="Tsubouchi T."/>
            <person name="Morono Y."/>
            <person name="Uchiyama I."/>
            <person name="Ito T."/>
            <person name="Fujiyama A."/>
            <person name="Inagaki F."/>
            <person name="Takami H."/>
        </authorList>
    </citation>
    <scope>NUCLEOTIDE SEQUENCE</scope>
    <source>
        <strain evidence="2">Expedition CK06-06</strain>
    </source>
</reference>
<dbReference type="EMBL" id="BARV01034163">
    <property type="protein sequence ID" value="GAI57398.1"/>
    <property type="molecule type" value="Genomic_DNA"/>
</dbReference>
<comment type="caution">
    <text evidence="2">The sequence shown here is derived from an EMBL/GenBank/DDBJ whole genome shotgun (WGS) entry which is preliminary data.</text>
</comment>
<accession>X1PNF9</accession>
<proteinExistence type="predicted"/>
<feature type="coiled-coil region" evidence="1">
    <location>
        <begin position="30"/>
        <end position="57"/>
    </location>
</feature>
<sequence>MEKDNRASSNLREIWNCLYKNCLYHLKVSIPSKDEQIKQLQAELDERKKQLEIAFEILEKYTPTEKLQQANDEMILKVKGVREEMGRDLLTKP</sequence>
<keyword evidence="1" id="KW-0175">Coiled coil</keyword>
<evidence type="ECO:0000313" key="2">
    <source>
        <dbReference type="EMBL" id="GAI57398.1"/>
    </source>
</evidence>
<name>X1PNF9_9ZZZZ</name>
<dbReference type="AlphaFoldDB" id="X1PNF9"/>
<evidence type="ECO:0000256" key="1">
    <source>
        <dbReference type="SAM" id="Coils"/>
    </source>
</evidence>